<dbReference type="SUPFAM" id="SSF53098">
    <property type="entry name" value="Ribonuclease H-like"/>
    <property type="match status" value="1"/>
</dbReference>
<feature type="region of interest" description="Disordered" evidence="6">
    <location>
        <begin position="415"/>
        <end position="443"/>
    </location>
</feature>
<dbReference type="InterPro" id="IPR013083">
    <property type="entry name" value="Znf_RING/FYVE/PHD"/>
</dbReference>
<dbReference type="PROSITE" id="PS50994">
    <property type="entry name" value="INTEGRASE"/>
    <property type="match status" value="1"/>
</dbReference>
<dbReference type="InterPro" id="IPR011011">
    <property type="entry name" value="Znf_FYVE_PHD"/>
</dbReference>
<feature type="region of interest" description="Disordered" evidence="6">
    <location>
        <begin position="360"/>
        <end position="399"/>
    </location>
</feature>
<feature type="compositionally biased region" description="Low complexity" evidence="6">
    <location>
        <begin position="81"/>
        <end position="91"/>
    </location>
</feature>
<dbReference type="InterPro" id="IPR008042">
    <property type="entry name" value="Retrotrans_Pao"/>
</dbReference>
<dbReference type="CDD" id="cd15489">
    <property type="entry name" value="PHD_SF"/>
    <property type="match status" value="1"/>
</dbReference>
<feature type="compositionally biased region" description="Polar residues" evidence="6">
    <location>
        <begin position="427"/>
        <end position="439"/>
    </location>
</feature>
<dbReference type="InterPro" id="IPR040676">
    <property type="entry name" value="DUF5641"/>
</dbReference>
<keyword evidence="2 4" id="KW-0863">Zinc-finger</keyword>
<evidence type="ECO:0000256" key="6">
    <source>
        <dbReference type="SAM" id="MobiDB-lite"/>
    </source>
</evidence>
<dbReference type="Proteomes" id="UP000069940">
    <property type="component" value="Unassembled WGS sequence"/>
</dbReference>
<dbReference type="GeneID" id="134286636"/>
<dbReference type="Pfam" id="PF05380">
    <property type="entry name" value="Peptidase_A17"/>
    <property type="match status" value="1"/>
</dbReference>
<reference evidence="9" key="2">
    <citation type="submission" date="2025-05" db="UniProtKB">
        <authorList>
            <consortium name="EnsemblMetazoa"/>
        </authorList>
    </citation>
    <scope>IDENTIFICATION</scope>
    <source>
        <strain evidence="9">Foshan</strain>
    </source>
</reference>
<dbReference type="PROSITE" id="PS01359">
    <property type="entry name" value="ZF_PHD_1"/>
    <property type="match status" value="1"/>
</dbReference>
<feature type="region of interest" description="Disordered" evidence="6">
    <location>
        <begin position="81"/>
        <end position="101"/>
    </location>
</feature>
<feature type="domain" description="Integrase catalytic" evidence="8">
    <location>
        <begin position="1773"/>
        <end position="1959"/>
    </location>
</feature>
<keyword evidence="3" id="KW-0862">Zinc</keyword>
<keyword evidence="1" id="KW-0479">Metal-binding</keyword>
<protein>
    <recommendedName>
        <fullName evidence="11">Endonuclease</fullName>
    </recommendedName>
</protein>
<accession>A0ABM1YSI9</accession>
<evidence type="ECO:0000256" key="3">
    <source>
        <dbReference type="ARBA" id="ARBA00022833"/>
    </source>
</evidence>
<evidence type="ECO:0000313" key="10">
    <source>
        <dbReference type="Proteomes" id="UP000069940"/>
    </source>
</evidence>
<dbReference type="InterPro" id="IPR012337">
    <property type="entry name" value="RNaseH-like_sf"/>
</dbReference>
<dbReference type="PANTHER" id="PTHR47331:SF1">
    <property type="entry name" value="GAG-LIKE PROTEIN"/>
    <property type="match status" value="1"/>
</dbReference>
<dbReference type="Pfam" id="PF18701">
    <property type="entry name" value="DUF5641"/>
    <property type="match status" value="1"/>
</dbReference>
<evidence type="ECO:0000259" key="7">
    <source>
        <dbReference type="PROSITE" id="PS50016"/>
    </source>
</evidence>
<dbReference type="SUPFAM" id="SSF57903">
    <property type="entry name" value="FYVE/PHD zinc finger"/>
    <property type="match status" value="1"/>
</dbReference>
<evidence type="ECO:0000259" key="8">
    <source>
        <dbReference type="PROSITE" id="PS50994"/>
    </source>
</evidence>
<sequence length="2101" mass="237947">MAENNAPQLQRSCAFCTKPDEHDDMVACDTCQLWHHYSCAKVDASVKDRDWKCTNCTMEGRGAKPKATANTLENLAIPVKKSGAKSSAGSKTSRRSKKCIGEQSVTSSARLRLELELRAVEEQQKIREEELATEKELQDLQRKLEEELREKELAIEARRIAEAKAALKKKMSEEREFRMKQMEIRRRSEEEKARLIRQASEYGSSRGSLIGTDADSKDKVEDWLEKSTQQTAGPLKEFTSAVDPSRGQNQVTLEQTTNRQTANIRADRSLDIPPLTMRNKIVSSVKLLPVQTLVSQVNEDQQAHSKGYDNRHFVDEFDRQNVGGVSGDQVNSDGRNLKLLVGGIDRISVWEDRQRARVREQTESDNFGRGAGNTNEVLTSGIGGTRQHDNPARSVEEPDAGLRRLCNDEVATGLIRPDISGRRQQPVPRSNESNTQASCNDGHFLEGPTGRQLAARQVMGKDLPIFSGNPEEWPIWISNFRRSSSTCGFSDDENLIRLQRCLKGAALEAVRSRLLCPASVPHVIRTLEMRYGRPETLIRSMTERVRRLPSLKIHDLEAVIEFGLVVDNLVQHLKNAGQQAHLANPALLHDLVGKLPVDYRLKWSAYKSMQFNVDLDTFGQFMSTLVELAYDVADDFSTNEKHKQKTKDRAFVQTHTETTVSSKNVPVNVVGSRNPRKPCAICKAEGHRVAECSRFKSMDISGRLKAVQQSGLCRSCFNFHGKWPCRTAKECGINDCRLKHHSLLHSPVAVHAAVSTSHANESVASGGPLFRIIPVTLYGKGCEVNIYAFVDEGSKITLLEDTVADQLGITGPTEPLNLQWTGNIKRSEPKSRRISAEISGRGSTKQYQLSNARTVGGLLLPSQTVSYDEMYDRYPHLRGLPIQSYEKVSPKLLIGLDNLKLTVPLKIREGRWAEPIAAKCRIGWSIYGCAITTPSTVVCGLHFGGWTNQEQELNQLVRDYITLDNTGVTHPTTLLESEEDKRSKMLLETTTRRVGGAFETGLLWKADNTRFPSSYNMAFRRLCSLERRLKKDTVLYERVREQIRDYEAKQYAHKATHEELSTTSPDRCWYLPLGIVVNPKKPNKLRMIWDAAATVDGVSLNDALLKGPDFLASLPAVIGNFRVFRYALTGDIKEMFHRFFIRPEDRQFQRFLFREQPHQEPVTYVMDVAIFGAACSPSSAQYIKNLNAKDFEAVYPRAAEAIVRRHYVDDYLDSFGTIEEAVEIGRQVKSIHAEGGFELRNFLSNDSTIAARVGDESQEAEKSISVEKDDRVESVLGMKWIPSSDTFTFTVCLRDNLRHVLEESHVPTKREVLRTVMSFFDPMGLISFFVIHGRILMQDIWATGIGWDDPIDGKSWLQWKKWIELISELSTLRIPRCYFEGATEESYCKFQIHVFVDASQSAYACAVYFRVETPEGPAVSLVMAKSKVAQLKMLTIPRLELQAAVLGTRLLNSVIIMHALKATKRVLWTDSNTVLAWIRSDQRRYHQYVGFRIGEILSMTDVDEWRKVPTKENVADDATKWGNGPAVRSENRWFQGPEFLRQSEDNWPGGSELIEPTQEELVALNVHDEAVEPAVVDVNRFSKWEKLHRSMAYVHRFIQNIQRSRQSEARLIGLLTQEELCSAEKSLWIQAQTECFTLESEMLHKSKGKPEAVHATLPKSSTLRKLWPFMDETGVIRTRSRLGYADWIPSNIKYPVVLPRQHPITLLLVDYFHRRYRHCNRETIVNEMRQLYEIPKLRSVVFKISQDCLPCKIRRATPSSPPMAPLPKVRVTPYVRPFTFVGVDFFGPVLVKVGRSVVKRWVALFTCLTIRAVHLEVVHSLSKESCVMAVRRFVSRRGAPSEIFSDNGTNFLGASNQLKQEMDDLDQHLASTFTNTATRWSFNPPGTPHMGGVWERMVRSVKVAIGGILEEQRRPDDEVLETVIIEAEAMINSRPLTYIPLESDVQESLTPNHFLLGSSNGVKQKPVTPTDYQATLRSGWKFVQHLSDGIWRRWIKEYLPVISRRSKWFEEVKEMTKGDLVLIVDGAVRNQWVRGRIQEVVKGKDGRVRQAWVKTARGILRRPVVKLALLDVEAGGKPEFNDNGLRAGGCDDEYPPVRDGQ</sequence>
<dbReference type="PANTHER" id="PTHR47331">
    <property type="entry name" value="PHD-TYPE DOMAIN-CONTAINING PROTEIN"/>
    <property type="match status" value="1"/>
</dbReference>
<evidence type="ECO:0000256" key="4">
    <source>
        <dbReference type="PROSITE-ProRule" id="PRU00146"/>
    </source>
</evidence>
<evidence type="ECO:0000313" key="9">
    <source>
        <dbReference type="EnsemblMetazoa" id="AALFPA23_011780.P16741"/>
    </source>
</evidence>
<evidence type="ECO:0000256" key="1">
    <source>
        <dbReference type="ARBA" id="ARBA00022723"/>
    </source>
</evidence>
<dbReference type="InterPro" id="IPR001584">
    <property type="entry name" value="Integrase_cat-core"/>
</dbReference>
<feature type="region of interest" description="Disordered" evidence="6">
    <location>
        <begin position="2081"/>
        <end position="2101"/>
    </location>
</feature>
<dbReference type="Gene3D" id="3.30.40.10">
    <property type="entry name" value="Zinc/RING finger domain, C3HC4 (zinc finger)"/>
    <property type="match status" value="1"/>
</dbReference>
<evidence type="ECO:0000256" key="2">
    <source>
        <dbReference type="ARBA" id="ARBA00022771"/>
    </source>
</evidence>
<reference evidence="10" key="1">
    <citation type="journal article" date="2015" name="Proc. Natl. Acad. Sci. U.S.A.">
        <title>Genome sequence of the Asian Tiger mosquito, Aedes albopictus, reveals insights into its biology, genetics, and evolution.</title>
        <authorList>
            <person name="Chen X.G."/>
            <person name="Jiang X."/>
            <person name="Gu J."/>
            <person name="Xu M."/>
            <person name="Wu Y."/>
            <person name="Deng Y."/>
            <person name="Zhang C."/>
            <person name="Bonizzoni M."/>
            <person name="Dermauw W."/>
            <person name="Vontas J."/>
            <person name="Armbruster P."/>
            <person name="Huang X."/>
            <person name="Yang Y."/>
            <person name="Zhang H."/>
            <person name="He W."/>
            <person name="Peng H."/>
            <person name="Liu Y."/>
            <person name="Wu K."/>
            <person name="Chen J."/>
            <person name="Lirakis M."/>
            <person name="Topalis P."/>
            <person name="Van Leeuwen T."/>
            <person name="Hall A.B."/>
            <person name="Jiang X."/>
            <person name="Thorpe C."/>
            <person name="Mueller R.L."/>
            <person name="Sun C."/>
            <person name="Waterhouse R.M."/>
            <person name="Yan G."/>
            <person name="Tu Z.J."/>
            <person name="Fang X."/>
            <person name="James A.A."/>
        </authorList>
    </citation>
    <scope>NUCLEOTIDE SEQUENCE [LARGE SCALE GENOMIC DNA]</scope>
    <source>
        <strain evidence="10">Foshan</strain>
    </source>
</reference>
<dbReference type="InterPro" id="IPR019786">
    <property type="entry name" value="Zinc_finger_PHD-type_CS"/>
</dbReference>
<proteinExistence type="predicted"/>
<dbReference type="InterPro" id="IPR019787">
    <property type="entry name" value="Znf_PHD-finger"/>
</dbReference>
<dbReference type="Pfam" id="PF00628">
    <property type="entry name" value="PHD"/>
    <property type="match status" value="1"/>
</dbReference>
<dbReference type="PROSITE" id="PS50016">
    <property type="entry name" value="ZF_PHD_2"/>
    <property type="match status" value="1"/>
</dbReference>
<evidence type="ECO:0000256" key="5">
    <source>
        <dbReference type="SAM" id="Coils"/>
    </source>
</evidence>
<dbReference type="InterPro" id="IPR005312">
    <property type="entry name" value="DUF1759"/>
</dbReference>
<dbReference type="SUPFAM" id="SSF56672">
    <property type="entry name" value="DNA/RNA polymerases"/>
    <property type="match status" value="1"/>
</dbReference>
<dbReference type="InterPro" id="IPR001965">
    <property type="entry name" value="Znf_PHD"/>
</dbReference>
<dbReference type="InterPro" id="IPR043502">
    <property type="entry name" value="DNA/RNA_pol_sf"/>
</dbReference>
<organism evidence="9 10">
    <name type="scientific">Aedes albopictus</name>
    <name type="common">Asian tiger mosquito</name>
    <name type="synonym">Stegomyia albopicta</name>
    <dbReference type="NCBI Taxonomy" id="7160"/>
    <lineage>
        <taxon>Eukaryota</taxon>
        <taxon>Metazoa</taxon>
        <taxon>Ecdysozoa</taxon>
        <taxon>Arthropoda</taxon>
        <taxon>Hexapoda</taxon>
        <taxon>Insecta</taxon>
        <taxon>Pterygota</taxon>
        <taxon>Neoptera</taxon>
        <taxon>Endopterygota</taxon>
        <taxon>Diptera</taxon>
        <taxon>Nematocera</taxon>
        <taxon>Culicoidea</taxon>
        <taxon>Culicidae</taxon>
        <taxon>Culicinae</taxon>
        <taxon>Aedini</taxon>
        <taxon>Aedes</taxon>
        <taxon>Stegomyia</taxon>
    </lineage>
</organism>
<dbReference type="Pfam" id="PF03564">
    <property type="entry name" value="DUF1759"/>
    <property type="match status" value="1"/>
</dbReference>
<dbReference type="InterPro" id="IPR036397">
    <property type="entry name" value="RNaseH_sf"/>
</dbReference>
<dbReference type="SMART" id="SM00249">
    <property type="entry name" value="PHD"/>
    <property type="match status" value="1"/>
</dbReference>
<keyword evidence="5" id="KW-0175">Coiled coil</keyword>
<feature type="coiled-coil region" evidence="5">
    <location>
        <begin position="110"/>
        <end position="199"/>
    </location>
</feature>
<feature type="domain" description="PHD-type" evidence="7">
    <location>
        <begin position="10"/>
        <end position="59"/>
    </location>
</feature>
<feature type="compositionally biased region" description="Basic and acidic residues" evidence="6">
    <location>
        <begin position="386"/>
        <end position="399"/>
    </location>
</feature>
<dbReference type="EnsemblMetazoa" id="AALFPA23_011780.R16741">
    <property type="protein sequence ID" value="AALFPA23_011780.P16741"/>
    <property type="gene ID" value="AALFPA23_011780"/>
</dbReference>
<dbReference type="Gene3D" id="3.30.420.10">
    <property type="entry name" value="Ribonuclease H-like superfamily/Ribonuclease H"/>
    <property type="match status" value="1"/>
</dbReference>
<evidence type="ECO:0008006" key="11">
    <source>
        <dbReference type="Google" id="ProtNLM"/>
    </source>
</evidence>
<name>A0ABM1YSI9_AEDAL</name>
<dbReference type="RefSeq" id="XP_062704264.1">
    <property type="nucleotide sequence ID" value="XM_062848280.1"/>
</dbReference>
<keyword evidence="10" id="KW-1185">Reference proteome</keyword>